<comment type="function">
    <text evidence="8 10">Specifically methylates the N3 position of the uracil ring of uridine 1498 (m3U1498) in 16S rRNA. Acts on the fully assembled 30S ribosomal subunit.</text>
</comment>
<dbReference type="PANTHER" id="PTHR30027:SF3">
    <property type="entry name" value="16S RRNA (URACIL(1498)-N(3))-METHYLTRANSFERASE"/>
    <property type="match status" value="1"/>
</dbReference>
<dbReference type="GO" id="GO:0005737">
    <property type="term" value="C:cytoplasm"/>
    <property type="evidence" value="ECO:0007669"/>
    <property type="project" value="UniProtKB-SubCell"/>
</dbReference>
<comment type="subcellular location">
    <subcellularLocation>
        <location evidence="1 10">Cytoplasm</location>
    </subcellularLocation>
</comment>
<comment type="catalytic activity">
    <reaction evidence="9 10">
        <text>uridine(1498) in 16S rRNA + S-adenosyl-L-methionine = N(3)-methyluridine(1498) in 16S rRNA + S-adenosyl-L-homocysteine + H(+)</text>
        <dbReference type="Rhea" id="RHEA:42920"/>
        <dbReference type="Rhea" id="RHEA-COMP:10283"/>
        <dbReference type="Rhea" id="RHEA-COMP:10284"/>
        <dbReference type="ChEBI" id="CHEBI:15378"/>
        <dbReference type="ChEBI" id="CHEBI:57856"/>
        <dbReference type="ChEBI" id="CHEBI:59789"/>
        <dbReference type="ChEBI" id="CHEBI:65315"/>
        <dbReference type="ChEBI" id="CHEBI:74502"/>
        <dbReference type="EC" id="2.1.1.193"/>
    </reaction>
</comment>
<evidence type="ECO:0000256" key="1">
    <source>
        <dbReference type="ARBA" id="ARBA00004496"/>
    </source>
</evidence>
<dbReference type="NCBIfam" id="TIGR00046">
    <property type="entry name" value="RsmE family RNA methyltransferase"/>
    <property type="match status" value="1"/>
</dbReference>
<dbReference type="InterPro" id="IPR006700">
    <property type="entry name" value="RsmE"/>
</dbReference>
<gene>
    <name evidence="13" type="ORF">GTC17259_06540</name>
</gene>
<dbReference type="InterPro" id="IPR029026">
    <property type="entry name" value="tRNA_m1G_MTases_N"/>
</dbReference>
<dbReference type="InterPro" id="IPR029028">
    <property type="entry name" value="Alpha/beta_knot_MTases"/>
</dbReference>
<dbReference type="AlphaFoldDB" id="A0AB33J897"/>
<dbReference type="Gene3D" id="2.40.240.20">
    <property type="entry name" value="Hypothetical PUA domain-like, domain 1"/>
    <property type="match status" value="1"/>
</dbReference>
<evidence type="ECO:0000256" key="9">
    <source>
        <dbReference type="ARBA" id="ARBA00047944"/>
    </source>
</evidence>
<evidence type="ECO:0000256" key="5">
    <source>
        <dbReference type="ARBA" id="ARBA00022603"/>
    </source>
</evidence>
<reference evidence="13" key="1">
    <citation type="submission" date="2024-07" db="EMBL/GenBank/DDBJ databases">
        <title>Complete genome sequence of Prevotella sp. YM-2024 GTC17259.</title>
        <authorList>
            <person name="Hayashi M."/>
            <person name="Muto Y."/>
            <person name="Tanaka K."/>
            <person name="Niwa H."/>
        </authorList>
    </citation>
    <scope>NUCLEOTIDE SEQUENCE</scope>
    <source>
        <strain evidence="13">GTC17259</strain>
    </source>
</reference>
<dbReference type="CDD" id="cd18084">
    <property type="entry name" value="RsmE-like"/>
    <property type="match status" value="1"/>
</dbReference>
<proteinExistence type="inferred from homology"/>
<dbReference type="EMBL" id="AP035787">
    <property type="protein sequence ID" value="BFO75604.1"/>
    <property type="molecule type" value="Genomic_DNA"/>
</dbReference>
<evidence type="ECO:0000256" key="4">
    <source>
        <dbReference type="ARBA" id="ARBA00022552"/>
    </source>
</evidence>
<accession>A0AB33J897</accession>
<feature type="domain" description="Ribosomal RNA small subunit methyltransferase E methyltransferase" evidence="11">
    <location>
        <begin position="77"/>
        <end position="234"/>
    </location>
</feature>
<dbReference type="InterPro" id="IPR015947">
    <property type="entry name" value="PUA-like_sf"/>
</dbReference>
<keyword evidence="5 10" id="KW-0489">Methyltransferase</keyword>
<keyword evidence="6 10" id="KW-0808">Transferase</keyword>
<keyword evidence="3 10" id="KW-0963">Cytoplasm</keyword>
<dbReference type="EC" id="2.1.1.193" evidence="10"/>
<sequence>MKESHFFYVPTLPETEELPVDEAQHAIRVLRLQTGDSLWLLDGVGNFYQAEVTLTTSKRCLFRIVERKAQLKGWHGNIHLAIAPTKNIDRMEWMVEKACEVGIDQFSFLQCKFSERKILRIDRLEKIMVSAVKQSRKPMMPIINELSSFETFISSPRVGRKFIAHCYPEIERKDFFSILQQVDVNEDVTVLIGPEGDFSIDEVKLAMENGYVSISLGNSRLRTETAGLYAVMMAQLTKRR</sequence>
<keyword evidence="7 10" id="KW-0949">S-adenosyl-L-methionine</keyword>
<evidence type="ECO:0000256" key="6">
    <source>
        <dbReference type="ARBA" id="ARBA00022679"/>
    </source>
</evidence>
<protein>
    <recommendedName>
        <fullName evidence="10">Ribosomal RNA small subunit methyltransferase E</fullName>
        <ecNumber evidence="10">2.1.1.193</ecNumber>
    </recommendedName>
</protein>
<organism evidence="13">
    <name type="scientific">Prevotella sp. GTC17259</name>
    <dbReference type="NCBI Taxonomy" id="3236795"/>
    <lineage>
        <taxon>Bacteria</taxon>
        <taxon>Pseudomonadati</taxon>
        <taxon>Bacteroidota</taxon>
        <taxon>Bacteroidia</taxon>
        <taxon>Bacteroidales</taxon>
        <taxon>Prevotellaceae</taxon>
        <taxon>Prevotella</taxon>
    </lineage>
</organism>
<dbReference type="SUPFAM" id="SSF75217">
    <property type="entry name" value="alpha/beta knot"/>
    <property type="match status" value="1"/>
</dbReference>
<dbReference type="InterPro" id="IPR046886">
    <property type="entry name" value="RsmE_MTase_dom"/>
</dbReference>
<dbReference type="PIRSF" id="PIRSF015601">
    <property type="entry name" value="MTase_slr0722"/>
    <property type="match status" value="1"/>
</dbReference>
<dbReference type="Gene3D" id="3.40.1280.10">
    <property type="match status" value="1"/>
</dbReference>
<dbReference type="Pfam" id="PF04452">
    <property type="entry name" value="Methyltrans_RNA"/>
    <property type="match status" value="1"/>
</dbReference>
<dbReference type="Pfam" id="PF20260">
    <property type="entry name" value="PUA_4"/>
    <property type="match status" value="1"/>
</dbReference>
<feature type="domain" description="Ribosomal RNA small subunit methyltransferase E PUA-like" evidence="12">
    <location>
        <begin position="20"/>
        <end position="64"/>
    </location>
</feature>
<dbReference type="GO" id="GO:0070042">
    <property type="term" value="F:rRNA (uridine-N3-)-methyltransferase activity"/>
    <property type="evidence" value="ECO:0007669"/>
    <property type="project" value="TreeGrafter"/>
</dbReference>
<evidence type="ECO:0000259" key="11">
    <source>
        <dbReference type="Pfam" id="PF04452"/>
    </source>
</evidence>
<comment type="similarity">
    <text evidence="2 10">Belongs to the RNA methyltransferase RsmE family.</text>
</comment>
<dbReference type="NCBIfam" id="NF008702">
    <property type="entry name" value="PRK11713.6-1"/>
    <property type="match status" value="1"/>
</dbReference>
<dbReference type="GO" id="GO:0070475">
    <property type="term" value="P:rRNA base methylation"/>
    <property type="evidence" value="ECO:0007669"/>
    <property type="project" value="TreeGrafter"/>
</dbReference>
<evidence type="ECO:0000259" key="12">
    <source>
        <dbReference type="Pfam" id="PF20260"/>
    </source>
</evidence>
<dbReference type="InterPro" id="IPR046887">
    <property type="entry name" value="RsmE_PUA-like"/>
</dbReference>
<evidence type="ECO:0000313" key="13">
    <source>
        <dbReference type="EMBL" id="BFO75604.1"/>
    </source>
</evidence>
<dbReference type="PANTHER" id="PTHR30027">
    <property type="entry name" value="RIBOSOMAL RNA SMALL SUBUNIT METHYLTRANSFERASE E"/>
    <property type="match status" value="1"/>
</dbReference>
<dbReference type="SUPFAM" id="SSF88697">
    <property type="entry name" value="PUA domain-like"/>
    <property type="match status" value="1"/>
</dbReference>
<name>A0AB33J897_9BACT</name>
<evidence type="ECO:0000256" key="3">
    <source>
        <dbReference type="ARBA" id="ARBA00022490"/>
    </source>
</evidence>
<evidence type="ECO:0000256" key="10">
    <source>
        <dbReference type="PIRNR" id="PIRNR015601"/>
    </source>
</evidence>
<keyword evidence="4 10" id="KW-0698">rRNA processing</keyword>
<evidence type="ECO:0000256" key="8">
    <source>
        <dbReference type="ARBA" id="ARBA00025699"/>
    </source>
</evidence>
<evidence type="ECO:0000256" key="7">
    <source>
        <dbReference type="ARBA" id="ARBA00022691"/>
    </source>
</evidence>
<evidence type="ECO:0000256" key="2">
    <source>
        <dbReference type="ARBA" id="ARBA00005528"/>
    </source>
</evidence>